<keyword evidence="1" id="KW-0732">Signal</keyword>
<feature type="signal peptide" evidence="1">
    <location>
        <begin position="1"/>
        <end position="25"/>
    </location>
</feature>
<reference evidence="2 3" key="1">
    <citation type="submission" date="2024-09" db="EMBL/GenBank/DDBJ databases">
        <authorList>
            <person name="D'Angelo T."/>
        </authorList>
    </citation>
    <scope>NUCLEOTIDE SEQUENCE [LARGE SCALE GENOMIC DNA]</scope>
    <source>
        <strain evidence="2">SAG AM-320-E07</strain>
    </source>
</reference>
<dbReference type="EMBL" id="JBHPKH010000018">
    <property type="protein sequence ID" value="MFC1572476.1"/>
    <property type="molecule type" value="Genomic_DNA"/>
</dbReference>
<sequence>MKRNAFVATLLVCGLISTMTVTAIAQEGAPHPDVDMQEMMKKLEEASRPGEQHKYLDQFVGEWETTTLDRQHVNRRLYECR</sequence>
<evidence type="ECO:0000313" key="3">
    <source>
        <dbReference type="Proteomes" id="UP001593833"/>
    </source>
</evidence>
<gene>
    <name evidence="2" type="ORF">ACFL6M_02645</name>
</gene>
<proteinExistence type="predicted"/>
<protein>
    <submittedName>
        <fullName evidence="2">Uncharacterized protein</fullName>
    </submittedName>
</protein>
<organism evidence="2 3">
    <name type="scientific">Eiseniibacteriota bacterium</name>
    <dbReference type="NCBI Taxonomy" id="2212470"/>
    <lineage>
        <taxon>Bacteria</taxon>
        <taxon>Candidatus Eiseniibacteriota</taxon>
    </lineage>
</organism>
<accession>A0ABV6YK25</accession>
<name>A0ABV6YK25_UNCEI</name>
<evidence type="ECO:0000313" key="2">
    <source>
        <dbReference type="EMBL" id="MFC1572476.1"/>
    </source>
</evidence>
<feature type="chain" id="PRO_5046319747" evidence="1">
    <location>
        <begin position="26"/>
        <end position="81"/>
    </location>
</feature>
<comment type="caution">
    <text evidence="2">The sequence shown here is derived from an EMBL/GenBank/DDBJ whole genome shotgun (WGS) entry which is preliminary data.</text>
</comment>
<dbReference type="Proteomes" id="UP001593833">
    <property type="component" value="Unassembled WGS sequence"/>
</dbReference>
<keyword evidence="3" id="KW-1185">Reference proteome</keyword>
<evidence type="ECO:0000256" key="1">
    <source>
        <dbReference type="SAM" id="SignalP"/>
    </source>
</evidence>